<accession>A0A918VK26</accession>
<dbReference type="EMBL" id="BMXA01000002">
    <property type="protein sequence ID" value="GHA03899.1"/>
    <property type="molecule type" value="Genomic_DNA"/>
</dbReference>
<name>A0A918VK26_9GAMM</name>
<sequence length="264" mass="30285">MRHWKDQDLVLYYYGELDDSSALELRQALTNSSDIQARYHGIADFLTQQNIYEPPQPDHNFNQRIMAGIHQEHARQNQPAATPVKPNWLKRLSIGVQDSVWAKTLTTSLLVLAVTTAVFNLGRWSAEPSTSSSSEHIVQSSDQFDTQTSQRVLYAGMRTHMEHSQRLLTRVSNADPDLQRNTGDRQQVMEELIGFNRLYRRLAEQAGDYPLARVLEQNESLLIELNNVIPDSNDQTWRSLEQRVNQSDLVFKLKVANRKLSAKI</sequence>
<evidence type="ECO:0000313" key="1">
    <source>
        <dbReference type="EMBL" id="GHA03899.1"/>
    </source>
</evidence>
<keyword evidence="2" id="KW-1185">Reference proteome</keyword>
<reference evidence="1" key="2">
    <citation type="submission" date="2020-09" db="EMBL/GenBank/DDBJ databases">
        <authorList>
            <person name="Sun Q."/>
            <person name="Kim S."/>
        </authorList>
    </citation>
    <scope>NUCLEOTIDE SEQUENCE</scope>
    <source>
        <strain evidence="1">KCTC 12711</strain>
    </source>
</reference>
<evidence type="ECO:0000313" key="2">
    <source>
        <dbReference type="Proteomes" id="UP000614811"/>
    </source>
</evidence>
<organism evidence="1 2">
    <name type="scientific">Arenicella chitinivorans</name>
    <dbReference type="NCBI Taxonomy" id="1329800"/>
    <lineage>
        <taxon>Bacteria</taxon>
        <taxon>Pseudomonadati</taxon>
        <taxon>Pseudomonadota</taxon>
        <taxon>Gammaproteobacteria</taxon>
        <taxon>Arenicellales</taxon>
        <taxon>Arenicellaceae</taxon>
        <taxon>Arenicella</taxon>
    </lineage>
</organism>
<reference evidence="1" key="1">
    <citation type="journal article" date="2014" name="Int. J. Syst. Evol. Microbiol.">
        <title>Complete genome sequence of Corynebacterium casei LMG S-19264T (=DSM 44701T), isolated from a smear-ripened cheese.</title>
        <authorList>
            <consortium name="US DOE Joint Genome Institute (JGI-PGF)"/>
            <person name="Walter F."/>
            <person name="Albersmeier A."/>
            <person name="Kalinowski J."/>
            <person name="Ruckert C."/>
        </authorList>
    </citation>
    <scope>NUCLEOTIDE SEQUENCE</scope>
    <source>
        <strain evidence="1">KCTC 12711</strain>
    </source>
</reference>
<dbReference type="AlphaFoldDB" id="A0A918VK26"/>
<comment type="caution">
    <text evidence="1">The sequence shown here is derived from an EMBL/GenBank/DDBJ whole genome shotgun (WGS) entry which is preliminary data.</text>
</comment>
<protein>
    <submittedName>
        <fullName evidence="1">Uncharacterized protein</fullName>
    </submittedName>
</protein>
<dbReference type="RefSeq" id="WP_189399085.1">
    <property type="nucleotide sequence ID" value="NZ_BMXA01000002.1"/>
</dbReference>
<gene>
    <name evidence="1" type="ORF">GCM10008090_11450</name>
</gene>
<dbReference type="Proteomes" id="UP000614811">
    <property type="component" value="Unassembled WGS sequence"/>
</dbReference>
<proteinExistence type="predicted"/>